<keyword evidence="8" id="KW-1185">Reference proteome</keyword>
<comment type="caution">
    <text evidence="7">The sequence shown here is derived from an EMBL/GenBank/DDBJ whole genome shotgun (WGS) entry which is preliminary data.</text>
</comment>
<keyword evidence="3 5" id="KW-0378">Hydrolase</keyword>
<reference evidence="7 8" key="1">
    <citation type="journal article" date="2025" name="Anaerobe">
        <title>Description of Anaerococcus kampingiae sp. nov., Anaerococcus groningensis sp. nov., Anaerococcus martiniensis sp. nov., and Anaerococcus cruorum sp. nov., isolated from human clinical specimens.</title>
        <authorList>
            <person name="Boiten K.E."/>
            <person name="Meijer J."/>
            <person name="van Wezel E.M."/>
            <person name="Veloo A.C.M."/>
        </authorList>
    </citation>
    <scope>NUCLEOTIDE SEQUENCE [LARGE SCALE GENOMIC DNA]</scope>
    <source>
        <strain evidence="7 8">ENR0874</strain>
    </source>
</reference>
<dbReference type="NCBIfam" id="TIGR03413">
    <property type="entry name" value="GSH_gloB"/>
    <property type="match status" value="1"/>
</dbReference>
<dbReference type="Proteomes" id="UP001637994">
    <property type="component" value="Unassembled WGS sequence"/>
</dbReference>
<dbReference type="Gene3D" id="3.60.15.10">
    <property type="entry name" value="Ribonuclease Z/Hydroxyacylglutathione hydrolase-like"/>
    <property type="match status" value="1"/>
</dbReference>
<dbReference type="RefSeq" id="WP_410035581.1">
    <property type="nucleotide sequence ID" value="NZ_JBGMEF010000018.1"/>
</dbReference>
<dbReference type="InterPro" id="IPR035680">
    <property type="entry name" value="Clx_II_MBL"/>
</dbReference>
<dbReference type="CDD" id="cd07723">
    <property type="entry name" value="hydroxyacylglutathione_hydrolase_MBL-fold"/>
    <property type="match status" value="1"/>
</dbReference>
<accession>A0ABW9MD10</accession>
<feature type="binding site" evidence="5">
    <location>
        <position position="161"/>
    </location>
    <ligand>
        <name>Zn(2+)</name>
        <dbReference type="ChEBI" id="CHEBI:29105"/>
        <label>2</label>
    </ligand>
</feature>
<comment type="similarity">
    <text evidence="1 5">Belongs to the metallo-beta-lactamase superfamily. Glyoxalase II family.</text>
</comment>
<feature type="binding site" evidence="5">
    <location>
        <position position="52"/>
    </location>
    <ligand>
        <name>Zn(2+)</name>
        <dbReference type="ChEBI" id="CHEBI:29105"/>
        <label>1</label>
    </ligand>
</feature>
<gene>
    <name evidence="5 7" type="primary">gloB</name>
    <name evidence="7" type="ORF">ACCQ42_05420</name>
</gene>
<evidence type="ECO:0000259" key="6">
    <source>
        <dbReference type="SMART" id="SM00849"/>
    </source>
</evidence>
<feature type="binding site" evidence="5">
    <location>
        <position position="106"/>
    </location>
    <ligand>
        <name>Zn(2+)</name>
        <dbReference type="ChEBI" id="CHEBI:29105"/>
        <label>1</label>
    </ligand>
</feature>
<evidence type="ECO:0000256" key="5">
    <source>
        <dbReference type="HAMAP-Rule" id="MF_01374"/>
    </source>
</evidence>
<dbReference type="InterPro" id="IPR001279">
    <property type="entry name" value="Metallo-B-lactamas"/>
</dbReference>
<protein>
    <recommendedName>
        <fullName evidence="5">Hydroxyacylglutathione hydrolase</fullName>
        <ecNumber evidence="5">3.1.2.6</ecNumber>
    </recommendedName>
    <alternativeName>
        <fullName evidence="5">Glyoxalase II</fullName>
        <shortName evidence="5">Glx II</shortName>
    </alternativeName>
</protein>
<name>A0ABW9MD10_9FIRM</name>
<evidence type="ECO:0000313" key="7">
    <source>
        <dbReference type="EMBL" id="MFO3667207.1"/>
    </source>
</evidence>
<proteinExistence type="inferred from homology"/>
<comment type="pathway">
    <text evidence="5">Secondary metabolite metabolism; methylglyoxal degradation; (R)-lactate from methylglyoxal: step 2/2.</text>
</comment>
<dbReference type="InterPro" id="IPR036866">
    <property type="entry name" value="RibonucZ/Hydroxyglut_hydro"/>
</dbReference>
<feature type="binding site" evidence="5">
    <location>
        <position position="123"/>
    </location>
    <ligand>
        <name>Zn(2+)</name>
        <dbReference type="ChEBI" id="CHEBI:29105"/>
        <label>1</label>
    </ligand>
</feature>
<dbReference type="EC" id="3.1.2.6" evidence="5"/>
<evidence type="ECO:0000256" key="3">
    <source>
        <dbReference type="ARBA" id="ARBA00022801"/>
    </source>
</evidence>
<dbReference type="Pfam" id="PF00753">
    <property type="entry name" value="Lactamase_B"/>
    <property type="match status" value="1"/>
</dbReference>
<feature type="domain" description="Metallo-beta-lactamase" evidence="6">
    <location>
        <begin position="11"/>
        <end position="161"/>
    </location>
</feature>
<organism evidence="7 8">
    <name type="scientific">Anaerococcus kampingae</name>
    <dbReference type="NCBI Taxonomy" id="3115614"/>
    <lineage>
        <taxon>Bacteria</taxon>
        <taxon>Bacillati</taxon>
        <taxon>Bacillota</taxon>
        <taxon>Tissierellia</taxon>
        <taxon>Tissierellales</taxon>
        <taxon>Peptoniphilaceae</taxon>
        <taxon>Anaerococcus</taxon>
    </lineage>
</organism>
<evidence type="ECO:0000256" key="1">
    <source>
        <dbReference type="ARBA" id="ARBA00006759"/>
    </source>
</evidence>
<comment type="function">
    <text evidence="5">Thiolesterase that catalyzes the hydrolysis of S-D-lactoyl-glutathione to form glutathione and D-lactic acid.</text>
</comment>
<feature type="binding site" evidence="5">
    <location>
        <position position="54"/>
    </location>
    <ligand>
        <name>Zn(2+)</name>
        <dbReference type="ChEBI" id="CHEBI:29105"/>
        <label>2</label>
    </ligand>
</feature>
<comment type="cofactor">
    <cofactor evidence="5">
        <name>Zn(2+)</name>
        <dbReference type="ChEBI" id="CHEBI:29105"/>
    </cofactor>
    <text evidence="5">Binds 2 Zn(2+) ions per subunit.</text>
</comment>
<dbReference type="EMBL" id="JBGMEF010000018">
    <property type="protein sequence ID" value="MFO3667207.1"/>
    <property type="molecule type" value="Genomic_DNA"/>
</dbReference>
<keyword evidence="2 5" id="KW-0479">Metal-binding</keyword>
<evidence type="ECO:0000256" key="2">
    <source>
        <dbReference type="ARBA" id="ARBA00022723"/>
    </source>
</evidence>
<evidence type="ECO:0000256" key="4">
    <source>
        <dbReference type="ARBA" id="ARBA00022833"/>
    </source>
</evidence>
<dbReference type="SUPFAM" id="SSF56281">
    <property type="entry name" value="Metallo-hydrolase/oxidoreductase"/>
    <property type="match status" value="1"/>
</dbReference>
<dbReference type="InterPro" id="IPR050110">
    <property type="entry name" value="Glyoxalase_II_hydrolase"/>
</dbReference>
<feature type="binding site" evidence="5">
    <location>
        <position position="123"/>
    </location>
    <ligand>
        <name>Zn(2+)</name>
        <dbReference type="ChEBI" id="CHEBI:29105"/>
        <label>2</label>
    </ligand>
</feature>
<dbReference type="HAMAP" id="MF_01374">
    <property type="entry name" value="Glyoxalase_2"/>
    <property type="match status" value="1"/>
</dbReference>
<feature type="binding site" evidence="5">
    <location>
        <position position="55"/>
    </location>
    <ligand>
        <name>Zn(2+)</name>
        <dbReference type="ChEBI" id="CHEBI:29105"/>
        <label>2</label>
    </ligand>
</feature>
<dbReference type="InterPro" id="IPR017782">
    <property type="entry name" value="Hydroxyacylglutathione_Hdrlase"/>
</dbReference>
<sequence>MKVSYIKAFEDNYIWTLEKDNDIILVDPGEAKPALEYLDGKNLVAILLTHKHLDHVGGVEELKKKYPKARVFGPIETENLNDKTLKEGDTFSLLDYDFKVIKTAGHTYDHISYLVDGRLFCGDALFSSGCGRVFTGRFDLSFKTIDKIRSLPKETLVYPAHEYTIKHLTSSKNIIKEDFMDEEIKKAKESLSLGKPTLPTSIKREWKINPLFKAKDPEEFKDFTKLKNMD</sequence>
<dbReference type="PANTHER" id="PTHR43705:SF1">
    <property type="entry name" value="HYDROXYACYLGLUTATHIONE HYDROLASE GLOB"/>
    <property type="match status" value="1"/>
</dbReference>
<feature type="binding site" evidence="5">
    <location>
        <position position="50"/>
    </location>
    <ligand>
        <name>Zn(2+)</name>
        <dbReference type="ChEBI" id="CHEBI:29105"/>
        <label>1</label>
    </ligand>
</feature>
<keyword evidence="4 5" id="KW-0862">Zinc</keyword>
<dbReference type="SMART" id="SM00849">
    <property type="entry name" value="Lactamase_B"/>
    <property type="match status" value="1"/>
</dbReference>
<comment type="subunit">
    <text evidence="5">Monomer.</text>
</comment>
<dbReference type="GO" id="GO:0004416">
    <property type="term" value="F:hydroxyacylglutathione hydrolase activity"/>
    <property type="evidence" value="ECO:0007669"/>
    <property type="project" value="UniProtKB-EC"/>
</dbReference>
<comment type="catalytic activity">
    <reaction evidence="5">
        <text>an S-(2-hydroxyacyl)glutathione + H2O = a 2-hydroxy carboxylate + glutathione + H(+)</text>
        <dbReference type="Rhea" id="RHEA:21864"/>
        <dbReference type="ChEBI" id="CHEBI:15377"/>
        <dbReference type="ChEBI" id="CHEBI:15378"/>
        <dbReference type="ChEBI" id="CHEBI:57925"/>
        <dbReference type="ChEBI" id="CHEBI:58896"/>
        <dbReference type="ChEBI" id="CHEBI:71261"/>
        <dbReference type="EC" id="3.1.2.6"/>
    </reaction>
</comment>
<evidence type="ECO:0000313" key="8">
    <source>
        <dbReference type="Proteomes" id="UP001637994"/>
    </source>
</evidence>
<dbReference type="PANTHER" id="PTHR43705">
    <property type="entry name" value="HYDROXYACYLGLUTATHIONE HYDROLASE"/>
    <property type="match status" value="1"/>
</dbReference>